<organism evidence="1">
    <name type="scientific">Ralstonia syzygii R24</name>
    <dbReference type="NCBI Taxonomy" id="907261"/>
    <lineage>
        <taxon>Bacteria</taxon>
        <taxon>Pseudomonadati</taxon>
        <taxon>Pseudomonadota</taxon>
        <taxon>Betaproteobacteria</taxon>
        <taxon>Burkholderiales</taxon>
        <taxon>Burkholderiaceae</taxon>
        <taxon>Ralstonia</taxon>
        <taxon>Ralstonia solanacearum species complex</taxon>
    </lineage>
</organism>
<name>G3A7V0_9RALS</name>
<protein>
    <submittedName>
        <fullName evidence="1">Uncharacterized protein</fullName>
    </submittedName>
</protein>
<sequence>MKLIFRIRTVDEQGVEGVHVERLWVRVTAREGAVYAGRLDNQQRCTDQMAPGFPVVFEARNVIDLWQGH</sequence>
<dbReference type="AlphaFoldDB" id="G3A7V0"/>
<dbReference type="RefSeq" id="WP_231649894.1">
    <property type="nucleotide sequence ID" value="NZ_CP115944.1"/>
</dbReference>
<reference evidence="1" key="2">
    <citation type="submission" date="2011-04" db="EMBL/GenBank/DDBJ databases">
        <authorList>
            <person name="Genoscope - CEA"/>
        </authorList>
    </citation>
    <scope>NUCLEOTIDE SEQUENCE</scope>
    <source>
        <strain evidence="1">R24</strain>
    </source>
</reference>
<proteinExistence type="predicted"/>
<dbReference type="EMBL" id="FR854089">
    <property type="protein sequence ID" value="CCA86586.1"/>
    <property type="molecule type" value="Genomic_DNA"/>
</dbReference>
<reference evidence="1" key="1">
    <citation type="journal article" date="2011" name="PLoS ONE">
        <title>Ralstonia syzygii, the Blood Disease Bacterium and some Asian R. solanacearum strains form a single genomic species despite divergent lifestyles.</title>
        <authorList>
            <person name="Remenant B."/>
            <person name="de Cambiaire J.C."/>
            <person name="Cellier G."/>
            <person name="Jacobs J.M."/>
            <person name="Mangenot S."/>
            <person name="Barbe V."/>
            <person name="Lajus A."/>
            <person name="Vallenet D."/>
            <person name="Medigue C."/>
            <person name="Fegan M."/>
            <person name="Allen C."/>
            <person name="Prior P."/>
        </authorList>
    </citation>
    <scope>NUCLEOTIDE SEQUENCE</scope>
    <source>
        <strain evidence="1">R24</strain>
    </source>
</reference>
<evidence type="ECO:0000313" key="1">
    <source>
        <dbReference type="EMBL" id="CCA86586.1"/>
    </source>
</evidence>
<gene>
    <name evidence="1" type="ORF">RALSY_40814</name>
</gene>
<accession>G3A7V0</accession>